<dbReference type="SUPFAM" id="SSF141868">
    <property type="entry name" value="EAL domain-like"/>
    <property type="match status" value="1"/>
</dbReference>
<dbReference type="PANTHER" id="PTHR33525:SF4">
    <property type="entry name" value="CYCLIC DI-GMP PHOSPHODIESTERASE CDGJ"/>
    <property type="match status" value="1"/>
</dbReference>
<dbReference type="InterPro" id="IPR013976">
    <property type="entry name" value="HDOD"/>
</dbReference>
<dbReference type="PANTHER" id="PTHR33525">
    <property type="match status" value="1"/>
</dbReference>
<dbReference type="RefSeq" id="WP_348264665.1">
    <property type="nucleotide sequence ID" value="NZ_CP121196.1"/>
</dbReference>
<protein>
    <submittedName>
        <fullName evidence="2">HDOD domain-containing protein</fullName>
    </submittedName>
</protein>
<dbReference type="InterPro" id="IPR014408">
    <property type="entry name" value="dGMP_Pdiesterase_EAL/HD-GYP"/>
</dbReference>
<dbReference type="InterPro" id="IPR052340">
    <property type="entry name" value="RNase_Y/CdgJ"/>
</dbReference>
<dbReference type="Pfam" id="PF08668">
    <property type="entry name" value="HDOD"/>
    <property type="match status" value="1"/>
</dbReference>
<dbReference type="EMBL" id="CP121196">
    <property type="protein sequence ID" value="XBH19448.1"/>
    <property type="molecule type" value="Genomic_DNA"/>
</dbReference>
<name>A0AAU7DNS1_9BACT</name>
<feature type="domain" description="HDOD" evidence="1">
    <location>
        <begin position="207"/>
        <end position="392"/>
    </location>
</feature>
<organism evidence="2">
    <name type="scientific">Telmatobacter sp. DSM 110680</name>
    <dbReference type="NCBI Taxonomy" id="3036704"/>
    <lineage>
        <taxon>Bacteria</taxon>
        <taxon>Pseudomonadati</taxon>
        <taxon>Acidobacteriota</taxon>
        <taxon>Terriglobia</taxon>
        <taxon>Terriglobales</taxon>
        <taxon>Acidobacteriaceae</taxon>
        <taxon>Telmatobacter</taxon>
    </lineage>
</organism>
<dbReference type="AlphaFoldDB" id="A0AAU7DNS1"/>
<sequence>MEQQLIDEARPTRYATRQPILAADETVIGYKLLFRTDVVSHFSATDTTESVRTTIDMSTLLGLDILCDNRLAFIPCNREILLGHGIAFLPPEKVAAEIQSDVTMDDAILQACCELKNAGYKIALDGFMNNDPRQPVVHLADYIKVDLQQTRLEEIPLIIGSDRWEHTGLLATGVETRQDFEFARRAGFHFFQGYFFRKPESLRTRGARTNKVVYLRLLQAVSQPELDWMSVEELIKSDPTLYYRLLRFLNSAVVAFRGEVSTVRQALTLMGEDEIRRWCRLAGMFEMSQGRPSELLLSGMVRARFAELLGARVAHGESDLFLLGLLSLMDAILEIPMCAIIGGLSLNDDSTKLLLEHEGSLRPIWELILAVESGAWQAVVHNCRLLGIHEDFAAGCYSSAIAWAQAITDSI</sequence>
<dbReference type="InterPro" id="IPR035919">
    <property type="entry name" value="EAL_sf"/>
</dbReference>
<gene>
    <name evidence="2" type="ORF">P8935_09030</name>
</gene>
<reference evidence="2" key="1">
    <citation type="submission" date="2023-03" db="EMBL/GenBank/DDBJ databases">
        <title>Edaphobacter sp.</title>
        <authorList>
            <person name="Huber K.J."/>
            <person name="Papendorf J."/>
            <person name="Pilke C."/>
            <person name="Bunk B."/>
            <person name="Sproeer C."/>
            <person name="Pester M."/>
        </authorList>
    </citation>
    <scope>NUCLEOTIDE SEQUENCE</scope>
    <source>
        <strain evidence="2">DSM 110680</strain>
    </source>
</reference>
<dbReference type="Pfam" id="PF00563">
    <property type="entry name" value="EAL"/>
    <property type="match status" value="1"/>
</dbReference>
<evidence type="ECO:0000259" key="1">
    <source>
        <dbReference type="PROSITE" id="PS51833"/>
    </source>
</evidence>
<evidence type="ECO:0000313" key="2">
    <source>
        <dbReference type="EMBL" id="XBH19448.1"/>
    </source>
</evidence>
<accession>A0AAU7DNS1</accession>
<dbReference type="PIRSF" id="PIRSF003180">
    <property type="entry name" value="DiGMPpdiest_YuxH"/>
    <property type="match status" value="1"/>
</dbReference>
<dbReference type="Gene3D" id="3.20.20.450">
    <property type="entry name" value="EAL domain"/>
    <property type="match status" value="1"/>
</dbReference>
<dbReference type="SUPFAM" id="SSF109604">
    <property type="entry name" value="HD-domain/PDEase-like"/>
    <property type="match status" value="1"/>
</dbReference>
<dbReference type="InterPro" id="IPR001633">
    <property type="entry name" value="EAL_dom"/>
</dbReference>
<dbReference type="PROSITE" id="PS51833">
    <property type="entry name" value="HDOD"/>
    <property type="match status" value="1"/>
</dbReference>
<dbReference type="Gene3D" id="1.10.3210.10">
    <property type="entry name" value="Hypothetical protein af1432"/>
    <property type="match status" value="1"/>
</dbReference>
<proteinExistence type="predicted"/>